<dbReference type="OrthoDB" id="9800390at2"/>
<dbReference type="InterPro" id="IPR028979">
    <property type="entry name" value="Ser_kin/Pase_Hpr-like_N_sf"/>
</dbReference>
<evidence type="ECO:0000259" key="1">
    <source>
        <dbReference type="Pfam" id="PF07085"/>
    </source>
</evidence>
<evidence type="ECO:0000313" key="2">
    <source>
        <dbReference type="EMBL" id="AUG56514.1"/>
    </source>
</evidence>
<dbReference type="Proteomes" id="UP000239720">
    <property type="component" value="Unassembled WGS sequence"/>
</dbReference>
<evidence type="ECO:0000313" key="3">
    <source>
        <dbReference type="EMBL" id="PQQ66591.1"/>
    </source>
</evidence>
<dbReference type="KEGG" id="hsc:HVS_02810"/>
<feature type="domain" description="DRTGG" evidence="1">
    <location>
        <begin position="5"/>
        <end position="96"/>
    </location>
</feature>
<protein>
    <submittedName>
        <fullName evidence="2">DRTGG domain protein</fullName>
    </submittedName>
</protein>
<evidence type="ECO:0000313" key="4">
    <source>
        <dbReference type="Proteomes" id="UP000233534"/>
    </source>
</evidence>
<dbReference type="InterPro" id="IPR010766">
    <property type="entry name" value="DRTGG"/>
</dbReference>
<name>A0A2K9E939_9FIRM</name>
<organism evidence="2 4">
    <name type="scientific">Acetivibrio saccincola</name>
    <dbReference type="NCBI Taxonomy" id="1677857"/>
    <lineage>
        <taxon>Bacteria</taxon>
        <taxon>Bacillati</taxon>
        <taxon>Bacillota</taxon>
        <taxon>Clostridia</taxon>
        <taxon>Eubacteriales</taxon>
        <taxon>Oscillospiraceae</taxon>
        <taxon>Acetivibrio</taxon>
    </lineage>
</organism>
<dbReference type="AlphaFoldDB" id="A0A2K9E939"/>
<proteinExistence type="predicted"/>
<sequence>MKVREIIDILDAEILTGEENLDMEIKSACGADLMSDVMAYVKENVVLLTGLVNPQVIRTAEMMDISVVVFVRGKRPEKNIISLAEEAGMTILTTKHPMFIACGKLYSKGLQGRGVWD</sequence>
<dbReference type="Pfam" id="PF07085">
    <property type="entry name" value="DRTGG"/>
    <property type="match status" value="1"/>
</dbReference>
<dbReference type="Gene3D" id="3.40.1390.20">
    <property type="entry name" value="HprK N-terminal domain-like"/>
    <property type="match status" value="1"/>
</dbReference>
<evidence type="ECO:0000313" key="5">
    <source>
        <dbReference type="Proteomes" id="UP000239720"/>
    </source>
</evidence>
<dbReference type="SUPFAM" id="SSF75138">
    <property type="entry name" value="HprK N-terminal domain-like"/>
    <property type="match status" value="1"/>
</dbReference>
<dbReference type="EMBL" id="CP025197">
    <property type="protein sequence ID" value="AUG56514.1"/>
    <property type="molecule type" value="Genomic_DNA"/>
</dbReference>
<dbReference type="EMBL" id="NEMB01000003">
    <property type="protein sequence ID" value="PQQ66591.1"/>
    <property type="molecule type" value="Genomic_DNA"/>
</dbReference>
<reference evidence="2 4" key="1">
    <citation type="submission" date="2017-12" db="EMBL/GenBank/DDBJ databases">
        <title>Complete genome sequence of Herbivorax saccincola GGR1, a novel Cellulosome-producing hydrolytic bacterium in a thermophilic biogas plant, established by Illumina and Nanopore MinION sequencing.</title>
        <authorList>
            <person name="Pechtl A."/>
            <person name="Ruckert C."/>
            <person name="Koeck D.E."/>
            <person name="Maus I."/>
            <person name="Winkler A."/>
            <person name="Kalinowski J."/>
            <person name="Puhler A."/>
            <person name="Schwarz W.W."/>
            <person name="Zverlov V.V."/>
            <person name="Schluter A."/>
            <person name="Liebl W."/>
        </authorList>
    </citation>
    <scope>NUCLEOTIDE SEQUENCE [LARGE SCALE GENOMIC DNA]</scope>
    <source>
        <strain evidence="2">GGR1</strain>
        <strain evidence="4">SR1</strain>
    </source>
</reference>
<gene>
    <name evidence="3" type="ORF">B9R14_07415</name>
    <name evidence="2" type="ORF">HVS_02810</name>
</gene>
<dbReference type="RefSeq" id="WP_101298988.1">
    <property type="nucleotide sequence ID" value="NZ_CP025197.1"/>
</dbReference>
<dbReference type="Proteomes" id="UP000233534">
    <property type="component" value="Chromosome"/>
</dbReference>
<accession>A0A2K9E939</accession>
<reference evidence="3 5" key="2">
    <citation type="journal article" date="2018" name="Syst. Appl. Microbiol.">
        <title>Characterization and high-quality draft genome sequence of Herbivorax saccincola A7, an anaerobic, alkaliphilic, thermophilic, cellulolytic, and xylanolytic bacterium.</title>
        <authorList>
            <person name="Aikawa S."/>
            <person name="Baramee S."/>
            <person name="Sermsathanaswadi J."/>
            <person name="Thianheng P."/>
            <person name="Tachaapaikoon C."/>
            <person name="Shikata A."/>
            <person name="Waeonukul R."/>
            <person name="Pason P."/>
            <person name="Ratanakhanokchai K."/>
            <person name="Kosugi A."/>
        </authorList>
    </citation>
    <scope>NUCLEOTIDE SEQUENCE [LARGE SCALE GENOMIC DNA]</scope>
    <source>
        <strain evidence="3 5">A7</strain>
    </source>
</reference>
<keyword evidence="4" id="KW-1185">Reference proteome</keyword>